<dbReference type="Gene3D" id="1.25.40.10">
    <property type="entry name" value="Tetratricopeptide repeat domain"/>
    <property type="match status" value="1"/>
</dbReference>
<evidence type="ECO:0000256" key="1">
    <source>
        <dbReference type="PROSITE-ProRule" id="PRU00339"/>
    </source>
</evidence>
<keyword evidence="5" id="KW-1185">Reference proteome</keyword>
<evidence type="ECO:0000313" key="5">
    <source>
        <dbReference type="Proteomes" id="UP000248198"/>
    </source>
</evidence>
<sequence length="494" mass="54445">MRKILILIFAILHLCPGLRAQIKAEVKADSIDVFLKAQMQKRHIPGMQLAIIRDGKVIKSANYGLANVEHDVPVTDQTVFNINSITKAFIGVAAVQLVEQGKLAIDAPLSKYLDSLPVLWQGVTIGQLMSHNSGLPDVPDDLDNMGGNGSLAAAMKLTASLPIHFKPGTAFEYNQMNYILLGLIIQKLSGLSFQEFVQKKQLDKVGIIQTTFGDSFDLIAHYAGIYTNMKLVEGKWIRTNTLGVGYLKIPEWYRTATGMVSSAGELAKWLIALQQGELISKENLSLLWRPSVLSNGQPGGFDPFINGYALGWPVVIRAEHPAIAPIGGGRAAIFMYPKDNLSILVLTNKQGCSPESFIDEIAGYYFPEMHAANGFGLSAELQTIRKALLRKGFSHAREIVASGRKKNPRLILSENEINGWGYTLLNNGQIKQAIDIFKWNTSLFPASYNTYDSLGEAYQANGQKELAIENFKRSLELNAQNKNAAERLKLLQNN</sequence>
<dbReference type="Pfam" id="PF00144">
    <property type="entry name" value="Beta-lactamase"/>
    <property type="match status" value="1"/>
</dbReference>
<evidence type="ECO:0000313" key="4">
    <source>
        <dbReference type="EMBL" id="PYF74408.1"/>
    </source>
</evidence>
<dbReference type="PANTHER" id="PTHR46825:SF9">
    <property type="entry name" value="BETA-LACTAMASE-RELATED DOMAIN-CONTAINING PROTEIN"/>
    <property type="match status" value="1"/>
</dbReference>
<dbReference type="Proteomes" id="UP000248198">
    <property type="component" value="Unassembled WGS sequence"/>
</dbReference>
<dbReference type="Gene3D" id="3.40.710.10">
    <property type="entry name" value="DD-peptidase/beta-lactamase superfamily"/>
    <property type="match status" value="1"/>
</dbReference>
<evidence type="ECO:0000259" key="3">
    <source>
        <dbReference type="Pfam" id="PF00144"/>
    </source>
</evidence>
<feature type="domain" description="Beta-lactamase-related" evidence="3">
    <location>
        <begin position="34"/>
        <end position="351"/>
    </location>
</feature>
<proteinExistence type="predicted"/>
<gene>
    <name evidence="4" type="ORF">B0O44_104579</name>
</gene>
<accession>A0A318UHA5</accession>
<dbReference type="InterPro" id="IPR001466">
    <property type="entry name" value="Beta-lactam-related"/>
</dbReference>
<name>A0A318UHA5_9SPHI</name>
<dbReference type="SUPFAM" id="SSF48452">
    <property type="entry name" value="TPR-like"/>
    <property type="match status" value="1"/>
</dbReference>
<feature type="signal peptide" evidence="2">
    <location>
        <begin position="1"/>
        <end position="20"/>
    </location>
</feature>
<comment type="caution">
    <text evidence="4">The sequence shown here is derived from an EMBL/GenBank/DDBJ whole genome shotgun (WGS) entry which is preliminary data.</text>
</comment>
<dbReference type="InterPro" id="IPR011990">
    <property type="entry name" value="TPR-like_helical_dom_sf"/>
</dbReference>
<dbReference type="PANTHER" id="PTHR46825">
    <property type="entry name" value="D-ALANYL-D-ALANINE-CARBOXYPEPTIDASE/ENDOPEPTIDASE AMPH"/>
    <property type="match status" value="1"/>
</dbReference>
<dbReference type="RefSeq" id="WP_110831694.1">
    <property type="nucleotide sequence ID" value="NZ_QKLU01000004.1"/>
</dbReference>
<dbReference type="SUPFAM" id="SSF56601">
    <property type="entry name" value="beta-lactamase/transpeptidase-like"/>
    <property type="match status" value="1"/>
</dbReference>
<protein>
    <submittedName>
        <fullName evidence="4">CubicO group peptidase (Beta-lactamase class C family)</fullName>
    </submittedName>
</protein>
<feature type="chain" id="PRO_5016336899" evidence="2">
    <location>
        <begin position="21"/>
        <end position="494"/>
    </location>
</feature>
<evidence type="ECO:0000256" key="2">
    <source>
        <dbReference type="SAM" id="SignalP"/>
    </source>
</evidence>
<dbReference type="InterPro" id="IPR050491">
    <property type="entry name" value="AmpC-like"/>
</dbReference>
<dbReference type="InterPro" id="IPR012338">
    <property type="entry name" value="Beta-lactam/transpept-like"/>
</dbReference>
<dbReference type="OrthoDB" id="9793489at2"/>
<dbReference type="InterPro" id="IPR019734">
    <property type="entry name" value="TPR_rpt"/>
</dbReference>
<dbReference type="SMART" id="SM00028">
    <property type="entry name" value="TPR"/>
    <property type="match status" value="2"/>
</dbReference>
<dbReference type="AlphaFoldDB" id="A0A318UHA5"/>
<keyword evidence="2" id="KW-0732">Signal</keyword>
<reference evidence="4 5" key="1">
    <citation type="submission" date="2018-06" db="EMBL/GenBank/DDBJ databases">
        <title>Genomic Encyclopedia of Archaeal and Bacterial Type Strains, Phase II (KMG-II): from individual species to whole genera.</title>
        <authorList>
            <person name="Goeker M."/>
        </authorList>
    </citation>
    <scope>NUCLEOTIDE SEQUENCE [LARGE SCALE GENOMIC DNA]</scope>
    <source>
        <strain evidence="4 5">DSM 27372</strain>
    </source>
</reference>
<keyword evidence="1" id="KW-0802">TPR repeat</keyword>
<dbReference type="PROSITE" id="PS50005">
    <property type="entry name" value="TPR"/>
    <property type="match status" value="1"/>
</dbReference>
<feature type="repeat" description="TPR" evidence="1">
    <location>
        <begin position="448"/>
        <end position="481"/>
    </location>
</feature>
<dbReference type="EMBL" id="QKLU01000004">
    <property type="protein sequence ID" value="PYF74408.1"/>
    <property type="molecule type" value="Genomic_DNA"/>
</dbReference>
<organism evidence="4 5">
    <name type="scientific">Pedobacter nutrimenti</name>
    <dbReference type="NCBI Taxonomy" id="1241337"/>
    <lineage>
        <taxon>Bacteria</taxon>
        <taxon>Pseudomonadati</taxon>
        <taxon>Bacteroidota</taxon>
        <taxon>Sphingobacteriia</taxon>
        <taxon>Sphingobacteriales</taxon>
        <taxon>Sphingobacteriaceae</taxon>
        <taxon>Pedobacter</taxon>
    </lineage>
</organism>